<evidence type="ECO:0000313" key="2">
    <source>
        <dbReference type="Proteomes" id="UP001519921"/>
    </source>
</evidence>
<dbReference type="EMBL" id="JAHXPT010000002">
    <property type="protein sequence ID" value="MBW6408985.1"/>
    <property type="molecule type" value="Genomic_DNA"/>
</dbReference>
<reference evidence="1 2" key="1">
    <citation type="submission" date="2021-07" db="EMBL/GenBank/DDBJ databases">
        <title>Clostridium weizhouense sp. nov., an anaerobic bacterium isolated from activated sludge of Petroleum wastewater.</title>
        <authorList>
            <person name="Li Q."/>
        </authorList>
    </citation>
    <scope>NUCLEOTIDE SEQUENCE [LARGE SCALE GENOMIC DNA]</scope>
    <source>
        <strain evidence="1 2">YB-6</strain>
    </source>
</reference>
<keyword evidence="2" id="KW-1185">Reference proteome</keyword>
<dbReference type="RefSeq" id="WP_219778048.1">
    <property type="nucleotide sequence ID" value="NZ_JAHXPT010000002.1"/>
</dbReference>
<name>A0ABS7AJZ1_9CLOT</name>
<evidence type="ECO:0000313" key="1">
    <source>
        <dbReference type="EMBL" id="MBW6408985.1"/>
    </source>
</evidence>
<proteinExistence type="predicted"/>
<dbReference type="Proteomes" id="UP001519921">
    <property type="component" value="Unassembled WGS sequence"/>
</dbReference>
<comment type="caution">
    <text evidence="1">The sequence shown here is derived from an EMBL/GenBank/DDBJ whole genome shotgun (WGS) entry which is preliminary data.</text>
</comment>
<protein>
    <submittedName>
        <fullName evidence="1">Uncharacterized protein</fullName>
    </submittedName>
</protein>
<sequence>MNHMGKYSHLKHCANKLDYCDKAKKIINELDINNYNFEHAFCYFQNLFTNTNVSLFGFFDDYVVKVSFDEDSQTVKITKCNKIDITSIQYERQRTNAFNLIFNMNGENCELNSIKDNNDVEIQINYYNDLIKDIINYFNGTII</sequence>
<organism evidence="1 2">
    <name type="scientific">Clostridium weizhouense</name>
    <dbReference type="NCBI Taxonomy" id="2859781"/>
    <lineage>
        <taxon>Bacteria</taxon>
        <taxon>Bacillati</taxon>
        <taxon>Bacillota</taxon>
        <taxon>Clostridia</taxon>
        <taxon>Eubacteriales</taxon>
        <taxon>Clostridiaceae</taxon>
        <taxon>Clostridium</taxon>
    </lineage>
</organism>
<gene>
    <name evidence="1" type="ORF">KYD98_02675</name>
</gene>
<accession>A0ABS7AJZ1</accession>